<feature type="chain" id="PRO_5015960403" evidence="1">
    <location>
        <begin position="36"/>
        <end position="344"/>
    </location>
</feature>
<organism evidence="2 3">
    <name type="scientific">Corticimicrobacter populi</name>
    <dbReference type="NCBI Taxonomy" id="2175229"/>
    <lineage>
        <taxon>Bacteria</taxon>
        <taxon>Pseudomonadati</taxon>
        <taxon>Pseudomonadota</taxon>
        <taxon>Betaproteobacteria</taxon>
        <taxon>Burkholderiales</taxon>
        <taxon>Alcaligenaceae</taxon>
        <taxon>Corticimicrobacter</taxon>
    </lineage>
</organism>
<keyword evidence="1" id="KW-0732">Signal</keyword>
<keyword evidence="3" id="KW-1185">Reference proteome</keyword>
<evidence type="ECO:0000256" key="1">
    <source>
        <dbReference type="SAM" id="SignalP"/>
    </source>
</evidence>
<dbReference type="PANTHER" id="PTHR30024">
    <property type="entry name" value="ALIPHATIC SULFONATES-BINDING PROTEIN-RELATED"/>
    <property type="match status" value="1"/>
</dbReference>
<reference evidence="3" key="1">
    <citation type="submission" date="2018-05" db="EMBL/GenBank/DDBJ databases">
        <authorList>
            <person name="Li Y."/>
        </authorList>
    </citation>
    <scope>NUCLEOTIDE SEQUENCE [LARGE SCALE GENOMIC DNA]</scope>
    <source>
        <strain evidence="3">3d-2-2</strain>
    </source>
</reference>
<dbReference type="SUPFAM" id="SSF53850">
    <property type="entry name" value="Periplasmic binding protein-like II"/>
    <property type="match status" value="1"/>
</dbReference>
<comment type="caution">
    <text evidence="2">The sequence shown here is derived from an EMBL/GenBank/DDBJ whole genome shotgun (WGS) entry which is preliminary data.</text>
</comment>
<dbReference type="Proteomes" id="UP000245212">
    <property type="component" value="Unassembled WGS sequence"/>
</dbReference>
<proteinExistence type="predicted"/>
<dbReference type="Gene3D" id="3.40.190.10">
    <property type="entry name" value="Periplasmic binding protein-like II"/>
    <property type="match status" value="2"/>
</dbReference>
<dbReference type="EMBL" id="QETA01000004">
    <property type="protein sequence ID" value="PWF22501.1"/>
    <property type="molecule type" value="Genomic_DNA"/>
</dbReference>
<protein>
    <submittedName>
        <fullName evidence="2">Nitrate ABC transporter substrate-binding protein</fullName>
    </submittedName>
</protein>
<feature type="signal peptide" evidence="1">
    <location>
        <begin position="1"/>
        <end position="35"/>
    </location>
</feature>
<dbReference type="RefSeq" id="WP_109062025.1">
    <property type="nucleotide sequence ID" value="NZ_QETA01000004.1"/>
</dbReference>
<sequence length="344" mass="36834">MSVFSHKNRAGRMPGLRLRAATAALALVLAGGAQAEVSEVRLSRQFGLPYLPLVVAAHEKLIEKHAQAQGVAPLKVTWTELASGTGLTEALLSDSIDFAGGGIGPLLLLWDRTKGGVKAVGGLDGSVAYLVSNNPAVQSIEDFGDGDRIALPGVKVSAQAQWLQLAAAKKWGADQYDRLDRLTVTLPHPEAAAAVISGRSEINAHFATAPFSYQEIASPNVHVVTTSDDILGGPATNTFLYAKTRFRDDNPKVFRAVFDALNEAHELIAADKAEAARIYVEQTGSKQSVEEVLAILEQPGQRPVFGVNNTYVQAEFLNSIGTLKSKPESWKDYVFPELHDQPGS</sequence>
<dbReference type="AlphaFoldDB" id="A0A2V1JXX7"/>
<evidence type="ECO:0000313" key="2">
    <source>
        <dbReference type="EMBL" id="PWF22501.1"/>
    </source>
</evidence>
<dbReference type="PANTHER" id="PTHR30024:SF2">
    <property type="entry name" value="ABC TRANSPORTER SUBSTRATE-BINDING PROTEIN"/>
    <property type="match status" value="1"/>
</dbReference>
<evidence type="ECO:0000313" key="3">
    <source>
        <dbReference type="Proteomes" id="UP000245212"/>
    </source>
</evidence>
<gene>
    <name evidence="2" type="ORF">DD235_10405</name>
</gene>
<name>A0A2V1JXX7_9BURK</name>
<accession>A0A2V1JXX7</accession>